<accession>X0TK29</accession>
<protein>
    <submittedName>
        <fullName evidence="1">Uncharacterized protein</fullName>
    </submittedName>
</protein>
<dbReference type="EMBL" id="BARS01012628">
    <property type="protein sequence ID" value="GAF88467.1"/>
    <property type="molecule type" value="Genomic_DNA"/>
</dbReference>
<organism evidence="1">
    <name type="scientific">marine sediment metagenome</name>
    <dbReference type="NCBI Taxonomy" id="412755"/>
    <lineage>
        <taxon>unclassified sequences</taxon>
        <taxon>metagenomes</taxon>
        <taxon>ecological metagenomes</taxon>
    </lineage>
</organism>
<comment type="caution">
    <text evidence="1">The sequence shown here is derived from an EMBL/GenBank/DDBJ whole genome shotgun (WGS) entry which is preliminary data.</text>
</comment>
<reference evidence="1" key="1">
    <citation type="journal article" date="2014" name="Front. Microbiol.">
        <title>High frequency of phylogenetically diverse reductive dehalogenase-homologous genes in deep subseafloor sedimentary metagenomes.</title>
        <authorList>
            <person name="Kawai M."/>
            <person name="Futagami T."/>
            <person name="Toyoda A."/>
            <person name="Takaki Y."/>
            <person name="Nishi S."/>
            <person name="Hori S."/>
            <person name="Arai W."/>
            <person name="Tsubouchi T."/>
            <person name="Morono Y."/>
            <person name="Uchiyama I."/>
            <person name="Ito T."/>
            <person name="Fujiyama A."/>
            <person name="Inagaki F."/>
            <person name="Takami H."/>
        </authorList>
    </citation>
    <scope>NUCLEOTIDE SEQUENCE</scope>
    <source>
        <strain evidence="1">Expedition CK06-06</strain>
    </source>
</reference>
<name>X0TK29_9ZZZZ</name>
<evidence type="ECO:0000313" key="1">
    <source>
        <dbReference type="EMBL" id="GAF88467.1"/>
    </source>
</evidence>
<sequence>MLDKSYTFKVKSSTIEDLDRIADLNNSNITKGELIRLAVYEFVNKYKDNVYRYNINNFGKLLVKANDNEFHLECESK</sequence>
<proteinExistence type="predicted"/>
<gene>
    <name evidence="1" type="ORF">S01H1_22389</name>
</gene>
<dbReference type="AlphaFoldDB" id="X0TK29"/>